<protein>
    <submittedName>
        <fullName evidence="1">Uncharacterized protein</fullName>
    </submittedName>
</protein>
<keyword evidence="2" id="KW-1185">Reference proteome</keyword>
<name>A0RY26_CENSY</name>
<dbReference type="STRING" id="414004.CENSYa_1625"/>
<dbReference type="Gene3D" id="2.40.50.140">
    <property type="entry name" value="Nucleic acid-binding proteins"/>
    <property type="match status" value="1"/>
</dbReference>
<proteinExistence type="predicted"/>
<dbReference type="EnsemblBacteria" id="ABK78243">
    <property type="protein sequence ID" value="ABK78243"/>
    <property type="gene ID" value="CENSYa_1625"/>
</dbReference>
<organism evidence="1 2">
    <name type="scientific">Cenarchaeum symbiosum (strain A)</name>
    <dbReference type="NCBI Taxonomy" id="414004"/>
    <lineage>
        <taxon>Archaea</taxon>
        <taxon>Nitrososphaerota</taxon>
        <taxon>Candidatus Cenarchaeales</taxon>
        <taxon>Candidatus Cenarchaeaceae</taxon>
        <taxon>Candidatus Cenarchaeum</taxon>
    </lineage>
</organism>
<evidence type="ECO:0000313" key="1">
    <source>
        <dbReference type="EMBL" id="ABK78243.1"/>
    </source>
</evidence>
<dbReference type="Proteomes" id="UP000000758">
    <property type="component" value="Chromosome"/>
</dbReference>
<dbReference type="InterPro" id="IPR012340">
    <property type="entry name" value="NA-bd_OB-fold"/>
</dbReference>
<evidence type="ECO:0000313" key="2">
    <source>
        <dbReference type="Proteomes" id="UP000000758"/>
    </source>
</evidence>
<sequence>MRLLVPDNSVLWTSSGLCLGRDLTYGTEIYTVDADDNLHLHPIMEEPDDPEEFRTCTMLTKAGTHTSIPVYRIGGGAGAPVIGQVNEEDIIEPVEDKHVRSFIAAQNEAAAGLAERAPLSAIGAYYLGRSGLKPNKEALYFASSSMESAARLAREMQDNLVPEFGGEVSIMQGIVRLGYGKQEARHITLYRSDRLYKLRCRINLREGKISSAVYAWGMGILYQFLRGLFESGLEYHLDAFTRGAGGERYAVLNVPWNSPTRNLLQSSCHLWKKYRLSMFKTKHQRSVGEVKVEPYSAGDSDWTVLEIKRHVARCHEIEVPDEHSVIIDNMIVRPVKLTEDILDEITSDWEDKQEQGQDLAVLRRKINSVAALDTIVKPIREAVHGKSGIHTVGIIKNVSKAIESSTRYGLTKYAFVILRDDTGEVKMKLWGELADNVAEGDILEISGAYTRNGILNNSMDGHAVVIDPDK</sequence>
<dbReference type="HOGENOM" id="CLU_580891_0_0_2"/>
<gene>
    <name evidence="1" type="ordered locus">CENSYa_1625</name>
</gene>
<dbReference type="CDD" id="cd04491">
    <property type="entry name" value="SoSSB_OBF"/>
    <property type="match status" value="1"/>
</dbReference>
<reference evidence="1 2" key="1">
    <citation type="journal article" date="2006" name="Proc. Natl. Acad. Sci. U.S.A.">
        <title>Genomic analysis of the uncultivated marine crenarchaeote Cenarchaeum symbiosum.</title>
        <authorList>
            <person name="Hallam S.J."/>
            <person name="Konstantinidis K.T."/>
            <person name="Putnam N."/>
            <person name="Schleper C."/>
            <person name="Watanabe Y."/>
            <person name="Sugahara J."/>
            <person name="Preston C."/>
            <person name="de la Torre J."/>
            <person name="Richardson P.M."/>
            <person name="DeLong E.F."/>
        </authorList>
    </citation>
    <scope>NUCLEOTIDE SEQUENCE [LARGE SCALE GENOMIC DNA]</scope>
    <source>
        <strain evidence="2">A</strain>
    </source>
</reference>
<accession>A0RY26</accession>
<dbReference type="SUPFAM" id="SSF50249">
    <property type="entry name" value="Nucleic acid-binding proteins"/>
    <property type="match status" value="1"/>
</dbReference>
<dbReference type="EMBL" id="DP000238">
    <property type="protein sequence ID" value="ABK78243.1"/>
    <property type="molecule type" value="Genomic_DNA"/>
</dbReference>
<dbReference type="AlphaFoldDB" id="A0RY26"/>
<dbReference type="KEGG" id="csy:CENSYa_1625"/>